<accession>A0A3B1CSI3</accession>
<dbReference type="UniPathway" id="UPA00035">
    <property type="reaction ID" value="UER00044"/>
</dbReference>
<evidence type="ECO:0000256" key="5">
    <source>
        <dbReference type="ARBA" id="ARBA00022822"/>
    </source>
</evidence>
<dbReference type="NCBIfam" id="TIGR00262">
    <property type="entry name" value="trpA"/>
    <property type="match status" value="1"/>
</dbReference>
<dbReference type="InterPro" id="IPR011060">
    <property type="entry name" value="RibuloseP-bd_barrel"/>
</dbReference>
<comment type="subunit">
    <text evidence="2">Tetramer of two alpha and two beta chains.</text>
</comment>
<dbReference type="PROSITE" id="PS00167">
    <property type="entry name" value="TRP_SYNTHASE_ALPHA"/>
    <property type="match status" value="1"/>
</dbReference>
<keyword evidence="4" id="KW-0028">Amino-acid biosynthesis</keyword>
<evidence type="ECO:0000256" key="4">
    <source>
        <dbReference type="ARBA" id="ARBA00022605"/>
    </source>
</evidence>
<dbReference type="InterPro" id="IPR018204">
    <property type="entry name" value="Trp_synthase_alpha_AS"/>
</dbReference>
<evidence type="ECO:0000256" key="6">
    <source>
        <dbReference type="ARBA" id="ARBA00023141"/>
    </source>
</evidence>
<evidence type="ECO:0000256" key="3">
    <source>
        <dbReference type="ARBA" id="ARBA00012043"/>
    </source>
</evidence>
<dbReference type="GO" id="GO:0005829">
    <property type="term" value="C:cytosol"/>
    <property type="evidence" value="ECO:0007669"/>
    <property type="project" value="TreeGrafter"/>
</dbReference>
<dbReference type="AlphaFoldDB" id="A0A3B1CSI3"/>
<dbReference type="Gene3D" id="3.20.20.70">
    <property type="entry name" value="Aldolase class I"/>
    <property type="match status" value="1"/>
</dbReference>
<dbReference type="EC" id="4.2.1.20" evidence="3"/>
<evidence type="ECO:0000313" key="9">
    <source>
        <dbReference type="EMBL" id="VAX19627.1"/>
    </source>
</evidence>
<evidence type="ECO:0000256" key="1">
    <source>
        <dbReference type="ARBA" id="ARBA00004733"/>
    </source>
</evidence>
<name>A0A3B1CSI3_9ZZZZ</name>
<proteinExistence type="predicted"/>
<dbReference type="PANTHER" id="PTHR43406">
    <property type="entry name" value="TRYPTOPHAN SYNTHASE, ALPHA CHAIN"/>
    <property type="match status" value="1"/>
</dbReference>
<evidence type="ECO:0000256" key="7">
    <source>
        <dbReference type="ARBA" id="ARBA00023239"/>
    </source>
</evidence>
<evidence type="ECO:0000256" key="8">
    <source>
        <dbReference type="ARBA" id="ARBA00049047"/>
    </source>
</evidence>
<protein>
    <recommendedName>
        <fullName evidence="3">tryptophan synthase</fullName>
        <ecNumber evidence="3">4.2.1.20</ecNumber>
    </recommendedName>
</protein>
<dbReference type="CDD" id="cd04724">
    <property type="entry name" value="Tryptophan_synthase_alpha"/>
    <property type="match status" value="1"/>
</dbReference>
<comment type="catalytic activity">
    <reaction evidence="8">
        <text>(1S,2R)-1-C-(indol-3-yl)glycerol 3-phosphate + L-serine = D-glyceraldehyde 3-phosphate + L-tryptophan + H2O</text>
        <dbReference type="Rhea" id="RHEA:10532"/>
        <dbReference type="ChEBI" id="CHEBI:15377"/>
        <dbReference type="ChEBI" id="CHEBI:33384"/>
        <dbReference type="ChEBI" id="CHEBI:57912"/>
        <dbReference type="ChEBI" id="CHEBI:58866"/>
        <dbReference type="ChEBI" id="CHEBI:59776"/>
        <dbReference type="EC" id="4.2.1.20"/>
    </reaction>
</comment>
<evidence type="ECO:0000256" key="2">
    <source>
        <dbReference type="ARBA" id="ARBA00011270"/>
    </source>
</evidence>
<keyword evidence="6" id="KW-0057">Aromatic amino acid biosynthesis</keyword>
<organism evidence="9">
    <name type="scientific">hydrothermal vent metagenome</name>
    <dbReference type="NCBI Taxonomy" id="652676"/>
    <lineage>
        <taxon>unclassified sequences</taxon>
        <taxon>metagenomes</taxon>
        <taxon>ecological metagenomes</taxon>
    </lineage>
</organism>
<comment type="pathway">
    <text evidence="1">Amino-acid biosynthesis; L-tryptophan biosynthesis; L-tryptophan from chorismate: step 5/5.</text>
</comment>
<dbReference type="PANTHER" id="PTHR43406:SF1">
    <property type="entry name" value="TRYPTOPHAN SYNTHASE ALPHA CHAIN, CHLOROPLASTIC"/>
    <property type="match status" value="1"/>
</dbReference>
<dbReference type="SUPFAM" id="SSF51366">
    <property type="entry name" value="Ribulose-phoshate binding barrel"/>
    <property type="match status" value="1"/>
</dbReference>
<gene>
    <name evidence="9" type="ORF">MNBD_NITROSPINAE01-1250</name>
</gene>
<dbReference type="EMBL" id="UOGC01000092">
    <property type="protein sequence ID" value="VAX19627.1"/>
    <property type="molecule type" value="Genomic_DNA"/>
</dbReference>
<feature type="non-terminal residue" evidence="9">
    <location>
        <position position="128"/>
    </location>
</feature>
<dbReference type="Pfam" id="PF00290">
    <property type="entry name" value="Trp_syntA"/>
    <property type="match status" value="1"/>
</dbReference>
<keyword evidence="5" id="KW-0822">Tryptophan biosynthesis</keyword>
<sequence>MTRIGKTLKRLKNEKRSALVLFLTAGDPSVKQTVDLVRAAFDAGADIVEIGVPFSDPVADGPVIQESYLRAIDKGTNVKDAMEIARKVRTTHPDSPIVFMLTCNLVLTYGVKKFMKDSAECGVDGLIL</sequence>
<dbReference type="InterPro" id="IPR002028">
    <property type="entry name" value="Trp_synthase_suA"/>
</dbReference>
<reference evidence="9" key="1">
    <citation type="submission" date="2018-06" db="EMBL/GenBank/DDBJ databases">
        <authorList>
            <person name="Zhirakovskaya E."/>
        </authorList>
    </citation>
    <scope>NUCLEOTIDE SEQUENCE</scope>
</reference>
<keyword evidence="7 9" id="KW-0456">Lyase</keyword>
<dbReference type="InterPro" id="IPR013785">
    <property type="entry name" value="Aldolase_TIM"/>
</dbReference>
<dbReference type="GO" id="GO:0004834">
    <property type="term" value="F:tryptophan synthase activity"/>
    <property type="evidence" value="ECO:0007669"/>
    <property type="project" value="UniProtKB-EC"/>
</dbReference>